<dbReference type="GO" id="GO:0061630">
    <property type="term" value="F:ubiquitin protein ligase activity"/>
    <property type="evidence" value="ECO:0007669"/>
    <property type="project" value="UniProtKB-EC"/>
</dbReference>
<feature type="domain" description="RING-type" evidence="10">
    <location>
        <begin position="5"/>
        <end position="56"/>
    </location>
</feature>
<evidence type="ECO:0000256" key="9">
    <source>
        <dbReference type="PROSITE-ProRule" id="PRU00175"/>
    </source>
</evidence>
<name>A0A2Z6QEE9_9GLOM</name>
<dbReference type="EMBL" id="BLAL01000228">
    <property type="protein sequence ID" value="GES93630.1"/>
    <property type="molecule type" value="Genomic_DNA"/>
</dbReference>
<dbReference type="Gene3D" id="1.20.120.1750">
    <property type="match status" value="1"/>
</dbReference>
<evidence type="ECO:0000259" key="11">
    <source>
        <dbReference type="PROSITE" id="PS51873"/>
    </source>
</evidence>
<keyword evidence="4" id="KW-0479">Metal-binding</keyword>
<dbReference type="GO" id="GO:0016567">
    <property type="term" value="P:protein ubiquitination"/>
    <property type="evidence" value="ECO:0007669"/>
    <property type="project" value="InterPro"/>
</dbReference>
<dbReference type="InterPro" id="IPR001841">
    <property type="entry name" value="Znf_RING"/>
</dbReference>
<dbReference type="SMART" id="SM00647">
    <property type="entry name" value="IBR"/>
    <property type="match status" value="2"/>
</dbReference>
<reference evidence="13" key="2">
    <citation type="submission" date="2019-10" db="EMBL/GenBank/DDBJ databases">
        <title>Conservation and host-specific expression of non-tandemly repeated heterogenous ribosome RNA gene in arbuscular mycorrhizal fungi.</title>
        <authorList>
            <person name="Maeda T."/>
            <person name="Kobayashi Y."/>
            <person name="Nakagawa T."/>
            <person name="Ezawa T."/>
            <person name="Yamaguchi K."/>
            <person name="Bino T."/>
            <person name="Nishimoto Y."/>
            <person name="Shigenobu S."/>
            <person name="Kawaguchi M."/>
        </authorList>
    </citation>
    <scope>NUCLEOTIDE SEQUENCE</scope>
    <source>
        <strain evidence="13">HR1</strain>
    </source>
</reference>
<evidence type="ECO:0000313" key="12">
    <source>
        <dbReference type="EMBL" id="GBB83224.1"/>
    </source>
</evidence>
<keyword evidence="14" id="KW-1185">Reference proteome</keyword>
<dbReference type="InterPro" id="IPR013083">
    <property type="entry name" value="Znf_RING/FYVE/PHD"/>
</dbReference>
<accession>A0A2Z6QEE9</accession>
<feature type="domain" description="RING-type" evidence="11">
    <location>
        <begin position="1"/>
        <end position="218"/>
    </location>
</feature>
<dbReference type="Pfam" id="PF22191">
    <property type="entry name" value="IBR_1"/>
    <property type="match status" value="1"/>
</dbReference>
<dbReference type="Proteomes" id="UP000615446">
    <property type="component" value="Unassembled WGS sequence"/>
</dbReference>
<evidence type="ECO:0000256" key="7">
    <source>
        <dbReference type="ARBA" id="ARBA00022786"/>
    </source>
</evidence>
<dbReference type="Proteomes" id="UP000247702">
    <property type="component" value="Unassembled WGS sequence"/>
</dbReference>
<gene>
    <name evidence="13" type="ORF">RCL2_002037700</name>
    <name evidence="12" type="ORF">RclHR1_00100028</name>
</gene>
<keyword evidence="3" id="KW-0808">Transferase</keyword>
<evidence type="ECO:0000256" key="3">
    <source>
        <dbReference type="ARBA" id="ARBA00022679"/>
    </source>
</evidence>
<dbReference type="InterPro" id="IPR031127">
    <property type="entry name" value="E3_UB_ligase_RBR"/>
</dbReference>
<evidence type="ECO:0000256" key="2">
    <source>
        <dbReference type="ARBA" id="ARBA00012251"/>
    </source>
</evidence>
<evidence type="ECO:0000256" key="5">
    <source>
        <dbReference type="ARBA" id="ARBA00022737"/>
    </source>
</evidence>
<evidence type="ECO:0000313" key="14">
    <source>
        <dbReference type="Proteomes" id="UP000247702"/>
    </source>
</evidence>
<proteinExistence type="predicted"/>
<protein>
    <recommendedName>
        <fullName evidence="2">RBR-type E3 ubiquitin transferase</fullName>
        <ecNumber evidence="2">2.3.2.31</ecNumber>
    </recommendedName>
</protein>
<dbReference type="InterPro" id="IPR002867">
    <property type="entry name" value="IBR_dom"/>
</dbReference>
<keyword evidence="5" id="KW-0677">Repeat</keyword>
<dbReference type="AlphaFoldDB" id="A0A2Z6QEE9"/>
<dbReference type="GO" id="GO:0008270">
    <property type="term" value="F:zinc ion binding"/>
    <property type="evidence" value="ECO:0007669"/>
    <property type="project" value="UniProtKB-KW"/>
</dbReference>
<dbReference type="EMBL" id="BEXD01000002">
    <property type="protein sequence ID" value="GBB83224.1"/>
    <property type="molecule type" value="Genomic_DNA"/>
</dbReference>
<dbReference type="PROSITE" id="PS51873">
    <property type="entry name" value="TRIAD"/>
    <property type="match status" value="1"/>
</dbReference>
<comment type="caution">
    <text evidence="12">The sequence shown here is derived from an EMBL/GenBank/DDBJ whole genome shotgun (WGS) entry which is preliminary data.</text>
</comment>
<dbReference type="PANTHER" id="PTHR11685">
    <property type="entry name" value="RBR FAMILY RING FINGER AND IBR DOMAIN-CONTAINING"/>
    <property type="match status" value="1"/>
</dbReference>
<evidence type="ECO:0000256" key="6">
    <source>
        <dbReference type="ARBA" id="ARBA00022771"/>
    </source>
</evidence>
<evidence type="ECO:0000256" key="8">
    <source>
        <dbReference type="ARBA" id="ARBA00022833"/>
    </source>
</evidence>
<comment type="catalytic activity">
    <reaction evidence="1">
        <text>[E2 ubiquitin-conjugating enzyme]-S-ubiquitinyl-L-cysteine + [acceptor protein]-L-lysine = [E2 ubiquitin-conjugating enzyme]-L-cysteine + [acceptor protein]-N(6)-ubiquitinyl-L-lysine.</text>
        <dbReference type="EC" id="2.3.2.31"/>
    </reaction>
</comment>
<evidence type="ECO:0000256" key="4">
    <source>
        <dbReference type="ARBA" id="ARBA00022723"/>
    </source>
</evidence>
<evidence type="ECO:0000313" key="13">
    <source>
        <dbReference type="EMBL" id="GES93630.1"/>
    </source>
</evidence>
<dbReference type="OrthoDB" id="1431934at2759"/>
<dbReference type="CDD" id="cd20335">
    <property type="entry name" value="BRcat_RBR"/>
    <property type="match status" value="1"/>
</dbReference>
<dbReference type="STRING" id="94130.A0A2Z6QEE9"/>
<evidence type="ECO:0000256" key="1">
    <source>
        <dbReference type="ARBA" id="ARBA00001798"/>
    </source>
</evidence>
<organism evidence="12 14">
    <name type="scientific">Rhizophagus clarus</name>
    <dbReference type="NCBI Taxonomy" id="94130"/>
    <lineage>
        <taxon>Eukaryota</taxon>
        <taxon>Fungi</taxon>
        <taxon>Fungi incertae sedis</taxon>
        <taxon>Mucoromycota</taxon>
        <taxon>Glomeromycotina</taxon>
        <taxon>Glomeromycetes</taxon>
        <taxon>Glomerales</taxon>
        <taxon>Glomeraceae</taxon>
        <taxon>Rhizophagus</taxon>
    </lineage>
</organism>
<sequence length="218" mass="25579">MKIKCQICFEYYRRFSFPKITAKCNHGSNICKLCVNKYIEVQLNSESNIKINCPFDLCNQIMKSDDIKKINKELFVRYDTLLLHQTLSKIPEFRWCKNSGCNSGQIHFEGDDAPIMTCQACKRKSCYTHDIPWHEDSTCSNYEIIRQGNDKPTQDFLEKETQPCPKCGIRIIKGDGCDHMTCNIKTCKYEFCWLCFADYNEIRKNGNTFHKKTCKYYA</sequence>
<dbReference type="SUPFAM" id="SSF57850">
    <property type="entry name" value="RING/U-box"/>
    <property type="match status" value="3"/>
</dbReference>
<reference evidence="12 14" key="1">
    <citation type="submission" date="2017-11" db="EMBL/GenBank/DDBJ databases">
        <title>The genome of Rhizophagus clarus HR1 reveals common genetic basis of auxotrophy among arbuscular mycorrhizal fungi.</title>
        <authorList>
            <person name="Kobayashi Y."/>
        </authorList>
    </citation>
    <scope>NUCLEOTIDE SEQUENCE [LARGE SCALE GENOMIC DNA]</scope>
    <source>
        <strain evidence="12 14">HR1</strain>
    </source>
</reference>
<keyword evidence="6 9" id="KW-0863">Zinc-finger</keyword>
<dbReference type="Pfam" id="PF01485">
    <property type="entry name" value="IBR"/>
    <property type="match status" value="1"/>
</dbReference>
<dbReference type="InterPro" id="IPR044066">
    <property type="entry name" value="TRIAD_supradom"/>
</dbReference>
<dbReference type="PROSITE" id="PS50089">
    <property type="entry name" value="ZF_RING_2"/>
    <property type="match status" value="1"/>
</dbReference>
<evidence type="ECO:0000259" key="10">
    <source>
        <dbReference type="PROSITE" id="PS50089"/>
    </source>
</evidence>
<keyword evidence="7" id="KW-0833">Ubl conjugation pathway</keyword>
<keyword evidence="8" id="KW-0862">Zinc</keyword>
<dbReference type="EC" id="2.3.2.31" evidence="2"/>
<dbReference type="Gene3D" id="3.30.40.10">
    <property type="entry name" value="Zinc/RING finger domain, C3HC4 (zinc finger)"/>
    <property type="match status" value="1"/>
</dbReference>